<sequence>MFEIEAHYHDRKIYLSDGRTYPLGEILLRYFSMNSTALEELYDICERAKTDLNISSLFCPADIGKRARDIEFTYDSIMDIAEALPPYDKKHFRRGLLRNLFAYYHDIFDEPFYEDSEFDSDDYNEHFVNAESTPVSYEEMYITEDLNELRALDDYDFDSKKVFSNYENRKDAADFTTCIEQITNEFAEFVSDLMRVKNVFMPFADKLCDHNNYPSNQKVIEVFQQFTEKCYSESHFNLVSSGSMCMGHTILATKKGPILCETYRFTSLGAFLYFELFKCIEEKFMPVKCRNCGRWFIMKHTTFSHYCKRLISSNPPKSCRDNAMRHNFKEKIKNDPVWEIYNRAYKQHYARFMKKKMSKSEFAEWGEYAIQLRQRAADGELEIEEYQELIRI</sequence>
<dbReference type="InterPro" id="IPR045722">
    <property type="entry name" value="DUF6076"/>
</dbReference>
<proteinExistence type="predicted"/>
<dbReference type="EMBL" id="QGDI01000011">
    <property type="protein sequence ID" value="PWJ10957.1"/>
    <property type="molecule type" value="Genomic_DNA"/>
</dbReference>
<reference evidence="1 2" key="1">
    <citation type="submission" date="2018-05" db="EMBL/GenBank/DDBJ databases">
        <title>The Hungate 1000. A catalogue of reference genomes from the rumen microbiome.</title>
        <authorList>
            <person name="Kelly W."/>
        </authorList>
    </citation>
    <scope>NUCLEOTIDE SEQUENCE [LARGE SCALE GENOMIC DNA]</scope>
    <source>
        <strain evidence="1 2">SAb67</strain>
    </source>
</reference>
<evidence type="ECO:0000313" key="2">
    <source>
        <dbReference type="Proteomes" id="UP000245720"/>
    </source>
</evidence>
<protein>
    <submittedName>
        <fullName evidence="1">Uncharacterized protein</fullName>
    </submittedName>
</protein>
<evidence type="ECO:0000313" key="1">
    <source>
        <dbReference type="EMBL" id="PWJ10957.1"/>
    </source>
</evidence>
<gene>
    <name evidence="1" type="ORF">IE37_02603</name>
</gene>
<comment type="caution">
    <text evidence="1">The sequence shown here is derived from an EMBL/GenBank/DDBJ whole genome shotgun (WGS) entry which is preliminary data.</text>
</comment>
<dbReference type="AlphaFoldDB" id="A0A315XVU4"/>
<dbReference type="OrthoDB" id="1816313at2"/>
<name>A0A315XVU4_RUMFL</name>
<dbReference type="Proteomes" id="UP000245720">
    <property type="component" value="Unassembled WGS sequence"/>
</dbReference>
<dbReference type="Pfam" id="PF19553">
    <property type="entry name" value="DUF6076"/>
    <property type="match status" value="1"/>
</dbReference>
<dbReference type="RefSeq" id="WP_109727333.1">
    <property type="nucleotide sequence ID" value="NZ_QGDI01000011.1"/>
</dbReference>
<accession>A0A315XVU4</accession>
<organism evidence="1 2">
    <name type="scientific">Ruminococcus flavefaciens</name>
    <dbReference type="NCBI Taxonomy" id="1265"/>
    <lineage>
        <taxon>Bacteria</taxon>
        <taxon>Bacillati</taxon>
        <taxon>Bacillota</taxon>
        <taxon>Clostridia</taxon>
        <taxon>Eubacteriales</taxon>
        <taxon>Oscillospiraceae</taxon>
        <taxon>Ruminococcus</taxon>
    </lineage>
</organism>